<dbReference type="RefSeq" id="WP_075414089.1">
    <property type="nucleotide sequence ID" value="NZ_MSKW01000005.1"/>
</dbReference>
<evidence type="ECO:0000313" key="1">
    <source>
        <dbReference type="EMBL" id="OLO79148.1"/>
    </source>
</evidence>
<dbReference type="EMBL" id="MSKW01000005">
    <property type="protein sequence ID" value="OLO79148.1"/>
    <property type="molecule type" value="Genomic_DNA"/>
</dbReference>
<gene>
    <name evidence="1" type="ORF">BKH15_02590</name>
</gene>
<name>A0A1Q8XFP8_9ACTO</name>
<dbReference type="InterPro" id="IPR046100">
    <property type="entry name" value="DUF6037"/>
</dbReference>
<evidence type="ECO:0000313" key="2">
    <source>
        <dbReference type="Proteomes" id="UP000186769"/>
    </source>
</evidence>
<accession>A0A1Q8XFP8</accession>
<sequence length="213" mass="24025">MADLPQLTQALWRTKRAGGHRVLYRFTLDAGGRTHELDSVLAAEGEPPWTLLIALIGPHHWAHTYDITISRGGGLRADAFLAADYSRLLEALNIGGSGTRPWPASLLLEAADHGASKARPRTWIPPNELPKAARTNIEEEDKIYFLRWQPWENDPLRDGPSPKNYDKTRKLLGKDIADHCRTHHISSCWTTPDNPKLKHCEHRPLPPGWEDPH</sequence>
<comment type="caution">
    <text evidence="1">The sequence shown here is derived from an EMBL/GenBank/DDBJ whole genome shotgun (WGS) entry which is preliminary data.</text>
</comment>
<dbReference type="Proteomes" id="UP000186769">
    <property type="component" value="Unassembled WGS sequence"/>
</dbReference>
<proteinExistence type="predicted"/>
<protein>
    <submittedName>
        <fullName evidence="1">Uncharacterized protein</fullName>
    </submittedName>
</protein>
<dbReference type="AlphaFoldDB" id="A0A1Q8XFP8"/>
<reference evidence="1 2" key="1">
    <citation type="submission" date="2016-12" db="EMBL/GenBank/DDBJ databases">
        <title>Genomic comparison of strains in the 'Actinomyces naeslundii' group.</title>
        <authorList>
            <person name="Mughal S.R."/>
            <person name="Do T."/>
            <person name="Gilbert S.C."/>
            <person name="Witherden E.A."/>
            <person name="Didelot X."/>
            <person name="Beighton D."/>
        </authorList>
    </citation>
    <scope>NUCLEOTIDE SEQUENCE [LARGE SCALE GENOMIC DNA]</scope>
    <source>
        <strain evidence="1 2">G53E</strain>
    </source>
</reference>
<organism evidence="1 2">
    <name type="scientific">Actinomyces oris</name>
    <dbReference type="NCBI Taxonomy" id="544580"/>
    <lineage>
        <taxon>Bacteria</taxon>
        <taxon>Bacillati</taxon>
        <taxon>Actinomycetota</taxon>
        <taxon>Actinomycetes</taxon>
        <taxon>Actinomycetales</taxon>
        <taxon>Actinomycetaceae</taxon>
        <taxon>Actinomyces</taxon>
    </lineage>
</organism>
<dbReference type="Pfam" id="PF19503">
    <property type="entry name" value="DUF6037"/>
    <property type="match status" value="1"/>
</dbReference>